<reference evidence="3 4" key="1">
    <citation type="submission" date="2019-03" db="EMBL/GenBank/DDBJ databases">
        <title>Single cell metagenomics reveals metabolic interactions within the superorganism composed of flagellate Streblomastix strix and complex community of Bacteroidetes bacteria on its surface.</title>
        <authorList>
            <person name="Treitli S.C."/>
            <person name="Kolisko M."/>
            <person name="Husnik F."/>
            <person name="Keeling P."/>
            <person name="Hampl V."/>
        </authorList>
    </citation>
    <scope>NUCLEOTIDE SEQUENCE [LARGE SCALE GENOMIC DNA]</scope>
    <source>
        <strain evidence="3">ST1C</strain>
    </source>
</reference>
<dbReference type="AlphaFoldDB" id="A0A5J4X8N2"/>
<evidence type="ECO:0000256" key="1">
    <source>
        <dbReference type="SAM" id="Coils"/>
    </source>
</evidence>
<evidence type="ECO:0000313" key="4">
    <source>
        <dbReference type="Proteomes" id="UP000324800"/>
    </source>
</evidence>
<feature type="region of interest" description="Disordered" evidence="2">
    <location>
        <begin position="565"/>
        <end position="605"/>
    </location>
</feature>
<sequence length="643" mass="76755">MALQELVMHGDVSEALINRNNTNVKQLNDTLKYLNVKDRANEKIIFDLQFVLDSRERKHSEIEKQYEKEISVLREQVFQKFRLGDPYQAGNFDQMNAKSFLSDLLGKEFNPEDTIEQIAKKVKIAFDNMKKDFQEEKQELQNRMQKQIDDGDMEIKMLRMYCERLKKEVEDMKEKERSLIEVQRDQMNQLRQAENRIKDLQGLGETRGRIKQLENDKLDLLTERDNLKKEIERLMKENEMESSRSESLSSRIKRLKEMGIGDGENNGKSPRINLLMGNELINKTYQSKETETELQAKDIQGLDQIQNMVQIQKNEWKFMQERLQSMTDEKVALEKMLRMKESAGVLGNMNQKQQDNQSLNQKKDEYQKQQQMNMYGDAMIEVKKKEEWEIQKQNMQRELYIQSCQNEILQRKLRRTELKMQQNEESKQNQGKVGLRWEFDQDKLMKEEQELERRVTAARLLWAGQGYQWNKDGKQFEQDNKQEKKYVIDEYGFSAEVKVRKDEIEQMDQNEGEQENEQILGARWLTGEKRKEVEKKKREKGNSDKKRIKGEILLLGYDMGEYEFEDEKEKEDEKSSYVEKQAETPKVEIQIMTSKPINEPPQKKETFLDRVERKAREASVKISRMRERMEFDEKLKDYKVHLV</sequence>
<feature type="coiled-coil region" evidence="1">
    <location>
        <begin position="123"/>
        <end position="244"/>
    </location>
</feature>
<feature type="compositionally biased region" description="Basic and acidic residues" evidence="2">
    <location>
        <begin position="571"/>
        <end position="586"/>
    </location>
</feature>
<evidence type="ECO:0000256" key="2">
    <source>
        <dbReference type="SAM" id="MobiDB-lite"/>
    </source>
</evidence>
<gene>
    <name evidence="3" type="ORF">EZS28_001581</name>
</gene>
<evidence type="ECO:0000313" key="3">
    <source>
        <dbReference type="EMBL" id="KAA6402899.1"/>
    </source>
</evidence>
<dbReference type="Proteomes" id="UP000324800">
    <property type="component" value="Unassembled WGS sequence"/>
</dbReference>
<proteinExistence type="predicted"/>
<organism evidence="3 4">
    <name type="scientific">Streblomastix strix</name>
    <dbReference type="NCBI Taxonomy" id="222440"/>
    <lineage>
        <taxon>Eukaryota</taxon>
        <taxon>Metamonada</taxon>
        <taxon>Preaxostyla</taxon>
        <taxon>Oxymonadida</taxon>
        <taxon>Streblomastigidae</taxon>
        <taxon>Streblomastix</taxon>
    </lineage>
</organism>
<keyword evidence="1" id="KW-0175">Coiled coil</keyword>
<protein>
    <submittedName>
        <fullName evidence="3">Uncharacterized protein</fullName>
    </submittedName>
</protein>
<dbReference type="EMBL" id="SNRW01000166">
    <property type="protein sequence ID" value="KAA6402899.1"/>
    <property type="molecule type" value="Genomic_DNA"/>
</dbReference>
<accession>A0A5J4X8N2</accession>
<comment type="caution">
    <text evidence="3">The sequence shown here is derived from an EMBL/GenBank/DDBJ whole genome shotgun (WGS) entry which is preliminary data.</text>
</comment>
<name>A0A5J4X8N2_9EUKA</name>